<accession>A0A4Z2JFM4</accession>
<keyword evidence="1" id="KW-0472">Membrane</keyword>
<feature type="transmembrane region" description="Helical" evidence="1">
    <location>
        <begin position="51"/>
        <end position="78"/>
    </location>
</feature>
<evidence type="ECO:0000313" key="3">
    <source>
        <dbReference type="Proteomes" id="UP000314294"/>
    </source>
</evidence>
<dbReference type="OrthoDB" id="5586934at2759"/>
<dbReference type="PANTHER" id="PTHR33802:SF4">
    <property type="entry name" value="SI:DKEY-29D8.3"/>
    <property type="match status" value="1"/>
</dbReference>
<dbReference type="PANTHER" id="PTHR33802">
    <property type="entry name" value="SI:CH211-161H7.5-RELATED"/>
    <property type="match status" value="1"/>
</dbReference>
<evidence type="ECO:0000313" key="2">
    <source>
        <dbReference type="EMBL" id="TNN88821.1"/>
    </source>
</evidence>
<gene>
    <name evidence="2" type="ORF">EYF80_000698</name>
</gene>
<dbReference type="Proteomes" id="UP000314294">
    <property type="component" value="Unassembled WGS sequence"/>
</dbReference>
<feature type="transmembrane region" description="Helical" evidence="1">
    <location>
        <begin position="157"/>
        <end position="174"/>
    </location>
</feature>
<feature type="transmembrane region" description="Helical" evidence="1">
    <location>
        <begin position="98"/>
        <end position="119"/>
    </location>
</feature>
<keyword evidence="1" id="KW-0812">Transmembrane</keyword>
<reference evidence="2 3" key="1">
    <citation type="submission" date="2019-03" db="EMBL/GenBank/DDBJ databases">
        <title>First draft genome of Liparis tanakae, snailfish: a comprehensive survey of snailfish specific genes.</title>
        <authorList>
            <person name="Kim W."/>
            <person name="Song I."/>
            <person name="Jeong J.-H."/>
            <person name="Kim D."/>
            <person name="Kim S."/>
            <person name="Ryu S."/>
            <person name="Song J.Y."/>
            <person name="Lee S.K."/>
        </authorList>
    </citation>
    <scope>NUCLEOTIDE SEQUENCE [LARGE SCALE GENOMIC DNA]</scope>
    <source>
        <tissue evidence="2">Muscle</tissue>
    </source>
</reference>
<name>A0A4Z2JFM4_9TELE</name>
<evidence type="ECO:0000256" key="1">
    <source>
        <dbReference type="SAM" id="Phobius"/>
    </source>
</evidence>
<sequence length="239" mass="26846">MAKHKTSLLIAIVLALVFFIITMVFTGLSGPGLLLVYLISGIFRKLMSVALAFLILIALSNYALIFFSCHGLHIYGAWLNKYHKVDLWLHRVLIQNGIAIYATWTTIASLINLTIVLDINANMSPADAATASLSVLTVLLSVWFFLENFVLDKYVRYIVTIYPAVIWAVSGVFTKNNNAADPSRNNIFLSALLAIACILCAGRFFLVIWRHIKNPFYEDLSPERMSPMEIAKKQNKIFQ</sequence>
<dbReference type="AlphaFoldDB" id="A0A4Z2JFM4"/>
<dbReference type="EMBL" id="SRLO01000003">
    <property type="protein sequence ID" value="TNN88821.1"/>
    <property type="molecule type" value="Genomic_DNA"/>
</dbReference>
<feature type="transmembrane region" description="Helical" evidence="1">
    <location>
        <begin position="6"/>
        <end position="39"/>
    </location>
</feature>
<feature type="transmembrane region" description="Helical" evidence="1">
    <location>
        <begin position="126"/>
        <end position="145"/>
    </location>
</feature>
<keyword evidence="3" id="KW-1185">Reference proteome</keyword>
<comment type="caution">
    <text evidence="2">The sequence shown here is derived from an EMBL/GenBank/DDBJ whole genome shotgun (WGS) entry which is preliminary data.</text>
</comment>
<keyword evidence="1" id="KW-1133">Transmembrane helix</keyword>
<proteinExistence type="predicted"/>
<protein>
    <submittedName>
        <fullName evidence="2">Uncharacterized protein</fullName>
    </submittedName>
</protein>
<feature type="transmembrane region" description="Helical" evidence="1">
    <location>
        <begin position="186"/>
        <end position="209"/>
    </location>
</feature>
<organism evidence="2 3">
    <name type="scientific">Liparis tanakae</name>
    <name type="common">Tanaka's snailfish</name>
    <dbReference type="NCBI Taxonomy" id="230148"/>
    <lineage>
        <taxon>Eukaryota</taxon>
        <taxon>Metazoa</taxon>
        <taxon>Chordata</taxon>
        <taxon>Craniata</taxon>
        <taxon>Vertebrata</taxon>
        <taxon>Euteleostomi</taxon>
        <taxon>Actinopterygii</taxon>
        <taxon>Neopterygii</taxon>
        <taxon>Teleostei</taxon>
        <taxon>Neoteleostei</taxon>
        <taxon>Acanthomorphata</taxon>
        <taxon>Eupercaria</taxon>
        <taxon>Perciformes</taxon>
        <taxon>Cottioidei</taxon>
        <taxon>Cottales</taxon>
        <taxon>Liparidae</taxon>
        <taxon>Liparis</taxon>
    </lineage>
</organism>